<dbReference type="Gramene" id="Zm00001eb132900_T001">
    <property type="protein sequence ID" value="Zm00001eb132900_P001"/>
    <property type="gene ID" value="Zm00001eb132900"/>
</dbReference>
<evidence type="ECO:0000313" key="3">
    <source>
        <dbReference type="Proteomes" id="UP000007305"/>
    </source>
</evidence>
<dbReference type="AlphaFoldDB" id="A0A804N3V5"/>
<evidence type="ECO:0007829" key="4">
    <source>
        <dbReference type="PeptideAtlas" id="A0A804N3V5"/>
    </source>
</evidence>
<name>A0A804N3V5_MAIZE</name>
<dbReference type="InParanoid" id="A0A804N3V5"/>
<sequence>MPRLRQSVKLASGWLFVATVVAIRARSDMRLTKKTMANRPHLVVERLRSRRAHVGCGGADTLGPPVTGTAQDRTEIRSKPENSKMAQCKTIVAAVLVVALVVSTIPASADTNLEPAGGSTEGSARTSGMQKEETRGNKKPATLAGSLGSGKNAIYG</sequence>
<reference evidence="2" key="3">
    <citation type="submission" date="2021-05" db="UniProtKB">
        <authorList>
            <consortium name="EnsemblPlants"/>
        </authorList>
    </citation>
    <scope>IDENTIFICATION</scope>
    <source>
        <strain evidence="2">cv. B73</strain>
    </source>
</reference>
<feature type="region of interest" description="Disordered" evidence="1">
    <location>
        <begin position="109"/>
        <end position="156"/>
    </location>
</feature>
<organism evidence="2 3">
    <name type="scientific">Zea mays</name>
    <name type="common">Maize</name>
    <dbReference type="NCBI Taxonomy" id="4577"/>
    <lineage>
        <taxon>Eukaryota</taxon>
        <taxon>Viridiplantae</taxon>
        <taxon>Streptophyta</taxon>
        <taxon>Embryophyta</taxon>
        <taxon>Tracheophyta</taxon>
        <taxon>Spermatophyta</taxon>
        <taxon>Magnoliopsida</taxon>
        <taxon>Liliopsida</taxon>
        <taxon>Poales</taxon>
        <taxon>Poaceae</taxon>
        <taxon>PACMAD clade</taxon>
        <taxon>Panicoideae</taxon>
        <taxon>Andropogonodae</taxon>
        <taxon>Andropogoneae</taxon>
        <taxon>Tripsacinae</taxon>
        <taxon>Zea</taxon>
    </lineage>
</organism>
<reference evidence="2" key="2">
    <citation type="submission" date="2019-07" db="EMBL/GenBank/DDBJ databases">
        <authorList>
            <person name="Seetharam A."/>
            <person name="Woodhouse M."/>
            <person name="Cannon E."/>
        </authorList>
    </citation>
    <scope>NUCLEOTIDE SEQUENCE [LARGE SCALE GENOMIC DNA]</scope>
    <source>
        <strain evidence="2">cv. B73</strain>
    </source>
</reference>
<evidence type="ECO:0000256" key="1">
    <source>
        <dbReference type="SAM" id="MobiDB-lite"/>
    </source>
</evidence>
<protein>
    <submittedName>
        <fullName evidence="2">Uncharacterized protein</fullName>
    </submittedName>
</protein>
<dbReference type="Proteomes" id="UP000007305">
    <property type="component" value="Chromosome 3"/>
</dbReference>
<evidence type="ECO:0000313" key="2">
    <source>
        <dbReference type="EnsemblPlants" id="Zm00001eb132900_P001"/>
    </source>
</evidence>
<keyword evidence="4" id="KW-1267">Proteomics identification</keyword>
<dbReference type="EnsemblPlants" id="Zm00001eb132900_T001">
    <property type="protein sequence ID" value="Zm00001eb132900_P001"/>
    <property type="gene ID" value="Zm00001eb132900"/>
</dbReference>
<reference evidence="3" key="1">
    <citation type="submission" date="2015-12" db="EMBL/GenBank/DDBJ databases">
        <title>Update maize B73 reference genome by single molecule sequencing technologies.</title>
        <authorList>
            <consortium name="Maize Genome Sequencing Project"/>
            <person name="Ware D."/>
        </authorList>
    </citation>
    <scope>NUCLEOTIDE SEQUENCE [LARGE SCALE GENOMIC DNA]</scope>
    <source>
        <strain evidence="3">cv. B73</strain>
    </source>
</reference>
<accession>A0A804N3V5</accession>
<proteinExistence type="evidence at protein level"/>
<keyword evidence="3" id="KW-1185">Reference proteome</keyword>